<dbReference type="AlphaFoldDB" id="A0A318QP02"/>
<evidence type="ECO:0000313" key="2">
    <source>
        <dbReference type="Proteomes" id="UP000247814"/>
    </source>
</evidence>
<dbReference type="RefSeq" id="WP_110568571.1">
    <property type="nucleotide sequence ID" value="NZ_CP137147.1"/>
</dbReference>
<name>A0A318QP02_9PROT</name>
<sequence length="79" mass="8762">MSHNYATPLTPEKRLARVLSRIPAAWGINIERLPGAPDSACWRTRLDVPGQAAQEWTAPAPTMVDALEQAWRQARTLLA</sequence>
<keyword evidence="2" id="KW-1185">Reference proteome</keyword>
<reference evidence="1 2" key="1">
    <citation type="submission" date="2017-07" db="EMBL/GenBank/DDBJ databases">
        <title>A draft genome sequence of Komagataeibacter sucrofermentans LMG 18788.</title>
        <authorList>
            <person name="Skraban J."/>
            <person name="Cleenwerck I."/>
            <person name="Vandamme P."/>
            <person name="Trcek J."/>
        </authorList>
    </citation>
    <scope>NUCLEOTIDE SEQUENCE [LARGE SCALE GENOMIC DNA]</scope>
    <source>
        <strain evidence="1 2">LMG 18788</strain>
    </source>
</reference>
<protein>
    <submittedName>
        <fullName evidence="1">Uncharacterized protein</fullName>
    </submittedName>
</protein>
<comment type="caution">
    <text evidence="1">The sequence shown here is derived from an EMBL/GenBank/DDBJ whole genome shotgun (WGS) entry which is preliminary data.</text>
</comment>
<dbReference type="OrthoDB" id="7274716at2"/>
<accession>A0A318QP02</accession>
<proteinExistence type="predicted"/>
<gene>
    <name evidence="1" type="ORF">CFR77_06115</name>
</gene>
<organism evidence="1 2">
    <name type="scientific">Komagataeibacter sucrofermentans</name>
    <dbReference type="NCBI Taxonomy" id="1053551"/>
    <lineage>
        <taxon>Bacteria</taxon>
        <taxon>Pseudomonadati</taxon>
        <taxon>Pseudomonadota</taxon>
        <taxon>Alphaproteobacteria</taxon>
        <taxon>Acetobacterales</taxon>
        <taxon>Acetobacteraceae</taxon>
        <taxon>Komagataeibacter</taxon>
    </lineage>
</organism>
<evidence type="ECO:0000313" key="1">
    <source>
        <dbReference type="EMBL" id="PYD79654.1"/>
    </source>
</evidence>
<dbReference type="EMBL" id="NKUA01000006">
    <property type="protein sequence ID" value="PYD79654.1"/>
    <property type="molecule type" value="Genomic_DNA"/>
</dbReference>
<dbReference type="Proteomes" id="UP000247814">
    <property type="component" value="Unassembled WGS sequence"/>
</dbReference>